<evidence type="ECO:0000256" key="9">
    <source>
        <dbReference type="ARBA" id="ARBA00047783"/>
    </source>
</evidence>
<gene>
    <name evidence="12" type="ORF">NAEGRDRAFT_31272</name>
</gene>
<dbReference type="Gene3D" id="3.30.300.110">
    <property type="entry name" value="Met-10+ protein-like domains"/>
    <property type="match status" value="1"/>
</dbReference>
<evidence type="ECO:0000313" key="13">
    <source>
        <dbReference type="Proteomes" id="UP000006671"/>
    </source>
</evidence>
<dbReference type="OMA" id="VGSHSQF"/>
<keyword evidence="7" id="KW-0496">Mitochondrion</keyword>
<keyword evidence="4" id="KW-0808">Transferase</keyword>
<dbReference type="InParanoid" id="D2V5V2"/>
<comment type="similarity">
    <text evidence="1">Belongs to the class I-like SAM-binding methyltransferase superfamily. TRM5/TYW2 family.</text>
</comment>
<dbReference type="GO" id="GO:0002939">
    <property type="term" value="P:tRNA N1-guanine methylation"/>
    <property type="evidence" value="ECO:0007669"/>
    <property type="project" value="TreeGrafter"/>
</dbReference>
<evidence type="ECO:0000259" key="11">
    <source>
        <dbReference type="PROSITE" id="PS51684"/>
    </source>
</evidence>
<dbReference type="InterPro" id="IPR056743">
    <property type="entry name" value="TRM5-TYW2-like_MTfase"/>
</dbReference>
<evidence type="ECO:0000256" key="7">
    <source>
        <dbReference type="ARBA" id="ARBA00023128"/>
    </source>
</evidence>
<dbReference type="InterPro" id="IPR030382">
    <property type="entry name" value="MeTrfase_TRM5/TYW2"/>
</dbReference>
<dbReference type="eggNOG" id="KOG2078">
    <property type="taxonomic scope" value="Eukaryota"/>
</dbReference>
<dbReference type="OrthoDB" id="408788at2759"/>
<sequence length="357" mass="41060">DCSDYKNLLLHEKYSTIESIPENVMKILKDNEASEPFGKTIDLTYDHLSSTEVLSKIIPNGLEITSSFEQVGHIAHLNIPDEVAQYRYLIGQVILDKNPKIKTVVNKMGMIDSVFREFKMELLCGEDDFNVTLKENGITFKFNYREVYWNSRLGTEHTRLLKYFDKSQSVCDMMAGVGPFAVPAAKKVECKVYANDLNPKSYEYMKINASVNKVEGNMECFNMDGREFIKYMVNDRKVQFHHVIMNLPASAVEFLDVFRIDQTKIDFEPIIHCYTFVKGSIKDGDDLNVLSKQQVEQVVGADHIGEYIDIYPVRNVAPKKEMMCISFRLRQPSESNLKRKVEDATTENEPEDKKVKL</sequence>
<feature type="domain" description="SAM-dependent methyltransferase TRM5/TYW2-type" evidence="11">
    <location>
        <begin position="68"/>
        <end position="331"/>
    </location>
</feature>
<dbReference type="KEGG" id="ngr:NAEGRDRAFT_31272"/>
<reference evidence="12 13" key="1">
    <citation type="journal article" date="2010" name="Cell">
        <title>The genome of Naegleria gruberi illuminates early eukaryotic versatility.</title>
        <authorList>
            <person name="Fritz-Laylin L.K."/>
            <person name="Prochnik S.E."/>
            <person name="Ginger M.L."/>
            <person name="Dacks J.B."/>
            <person name="Carpenter M.L."/>
            <person name="Field M.C."/>
            <person name="Kuo A."/>
            <person name="Paredez A."/>
            <person name="Chapman J."/>
            <person name="Pham J."/>
            <person name="Shu S."/>
            <person name="Neupane R."/>
            <person name="Cipriano M."/>
            <person name="Mancuso J."/>
            <person name="Tu H."/>
            <person name="Salamov A."/>
            <person name="Lindquist E."/>
            <person name="Shapiro H."/>
            <person name="Lucas S."/>
            <person name="Grigoriev I.V."/>
            <person name="Cande W.Z."/>
            <person name="Fulton C."/>
            <person name="Rokhsar D.S."/>
            <person name="Dawson S.C."/>
        </authorList>
    </citation>
    <scope>NUCLEOTIDE SEQUENCE [LARGE SCALE GENOMIC DNA]</scope>
    <source>
        <strain evidence="12 13">NEG-M</strain>
    </source>
</reference>
<keyword evidence="5" id="KW-0949">S-adenosyl-L-methionine</keyword>
<dbReference type="GeneID" id="8861887"/>
<evidence type="ECO:0000256" key="8">
    <source>
        <dbReference type="ARBA" id="ARBA00023242"/>
    </source>
</evidence>
<dbReference type="GO" id="GO:0070901">
    <property type="term" value="P:mitochondrial tRNA methylation"/>
    <property type="evidence" value="ECO:0007669"/>
    <property type="project" value="UniProtKB-ARBA"/>
</dbReference>
<evidence type="ECO:0000256" key="6">
    <source>
        <dbReference type="ARBA" id="ARBA00022694"/>
    </source>
</evidence>
<feature type="region of interest" description="Disordered" evidence="10">
    <location>
        <begin position="336"/>
        <end position="357"/>
    </location>
</feature>
<dbReference type="RefSeq" id="XP_002680606.1">
    <property type="nucleotide sequence ID" value="XM_002680560.1"/>
</dbReference>
<evidence type="ECO:0000256" key="10">
    <source>
        <dbReference type="SAM" id="MobiDB-lite"/>
    </source>
</evidence>
<dbReference type="GO" id="GO:0052906">
    <property type="term" value="F:tRNA (guanine(37)-N1)-methyltransferase activity"/>
    <property type="evidence" value="ECO:0007669"/>
    <property type="project" value="UniProtKB-EC"/>
</dbReference>
<dbReference type="AlphaFoldDB" id="D2V5V2"/>
<dbReference type="Pfam" id="PF02475">
    <property type="entry name" value="TRM5-TYW2_MTfase"/>
    <property type="match status" value="1"/>
</dbReference>
<dbReference type="SUPFAM" id="SSF53335">
    <property type="entry name" value="S-adenosyl-L-methionine-dependent methyltransferases"/>
    <property type="match status" value="1"/>
</dbReference>
<evidence type="ECO:0000256" key="4">
    <source>
        <dbReference type="ARBA" id="ARBA00022679"/>
    </source>
</evidence>
<evidence type="ECO:0000313" key="12">
    <source>
        <dbReference type="EMBL" id="EFC47862.1"/>
    </source>
</evidence>
<accession>D2V5V2</accession>
<dbReference type="FunFam" id="3.30.300.110:FF:000001">
    <property type="entry name" value="tRNA (guanine(37)-N1)-methyltransferase"/>
    <property type="match status" value="1"/>
</dbReference>
<dbReference type="PANTHER" id="PTHR23245:SF36">
    <property type="entry name" value="TRNA (GUANINE(37)-N1)-METHYLTRANSFERASE"/>
    <property type="match status" value="1"/>
</dbReference>
<dbReference type="FunCoup" id="D2V5V2">
    <property type="interactions" value="319"/>
</dbReference>
<dbReference type="EMBL" id="GG738853">
    <property type="protein sequence ID" value="EFC47862.1"/>
    <property type="molecule type" value="Genomic_DNA"/>
</dbReference>
<evidence type="ECO:0000256" key="3">
    <source>
        <dbReference type="ARBA" id="ARBA00022603"/>
    </source>
</evidence>
<keyword evidence="8" id="KW-0539">Nucleus</keyword>
<dbReference type="Pfam" id="PF25133">
    <property type="entry name" value="TYW2_N_2"/>
    <property type="match status" value="1"/>
</dbReference>
<keyword evidence="6" id="KW-0819">tRNA processing</keyword>
<protein>
    <submittedName>
        <fullName evidence="12">Predicted protein</fullName>
    </submittedName>
</protein>
<dbReference type="CDD" id="cd02440">
    <property type="entry name" value="AdoMet_MTases"/>
    <property type="match status" value="1"/>
</dbReference>
<dbReference type="VEuPathDB" id="AmoebaDB:NAEGRDRAFT_31272"/>
<keyword evidence="3" id="KW-0489">Methyltransferase</keyword>
<dbReference type="GO" id="GO:0005759">
    <property type="term" value="C:mitochondrial matrix"/>
    <property type="evidence" value="ECO:0007669"/>
    <property type="project" value="TreeGrafter"/>
</dbReference>
<dbReference type="Gene3D" id="3.40.50.150">
    <property type="entry name" value="Vaccinia Virus protein VP39"/>
    <property type="match status" value="1"/>
</dbReference>
<dbReference type="InterPro" id="IPR056744">
    <property type="entry name" value="TRM5/TYW2-like_N"/>
</dbReference>
<organism evidence="13">
    <name type="scientific">Naegleria gruberi</name>
    <name type="common">Amoeba</name>
    <dbReference type="NCBI Taxonomy" id="5762"/>
    <lineage>
        <taxon>Eukaryota</taxon>
        <taxon>Discoba</taxon>
        <taxon>Heterolobosea</taxon>
        <taxon>Tetramitia</taxon>
        <taxon>Eutetramitia</taxon>
        <taxon>Vahlkampfiidae</taxon>
        <taxon>Naegleria</taxon>
    </lineage>
</organism>
<dbReference type="PANTHER" id="PTHR23245">
    <property type="entry name" value="TRNA METHYLTRANSFERASE"/>
    <property type="match status" value="1"/>
</dbReference>
<dbReference type="PROSITE" id="PS51684">
    <property type="entry name" value="SAM_MT_TRM5_TYW2"/>
    <property type="match status" value="1"/>
</dbReference>
<dbReference type="STRING" id="5762.D2V5V2"/>
<dbReference type="InterPro" id="IPR025792">
    <property type="entry name" value="tRNA_Gua_MeTrfase_euk"/>
</dbReference>
<evidence type="ECO:0000256" key="2">
    <source>
        <dbReference type="ARBA" id="ARBA00022490"/>
    </source>
</evidence>
<evidence type="ECO:0000256" key="1">
    <source>
        <dbReference type="ARBA" id="ARBA00009775"/>
    </source>
</evidence>
<feature type="non-terminal residue" evidence="12">
    <location>
        <position position="1"/>
    </location>
</feature>
<comment type="catalytic activity">
    <reaction evidence="9">
        <text>guanosine(37) in tRNA + S-adenosyl-L-methionine = N(1)-methylguanosine(37) in tRNA + S-adenosyl-L-homocysteine + H(+)</text>
        <dbReference type="Rhea" id="RHEA:36899"/>
        <dbReference type="Rhea" id="RHEA-COMP:10145"/>
        <dbReference type="Rhea" id="RHEA-COMP:10147"/>
        <dbReference type="ChEBI" id="CHEBI:15378"/>
        <dbReference type="ChEBI" id="CHEBI:57856"/>
        <dbReference type="ChEBI" id="CHEBI:59789"/>
        <dbReference type="ChEBI" id="CHEBI:73542"/>
        <dbReference type="ChEBI" id="CHEBI:74269"/>
        <dbReference type="EC" id="2.1.1.228"/>
    </reaction>
</comment>
<evidence type="ECO:0000256" key="5">
    <source>
        <dbReference type="ARBA" id="ARBA00022691"/>
    </source>
</evidence>
<keyword evidence="2" id="KW-0963">Cytoplasm</keyword>
<dbReference type="Proteomes" id="UP000006671">
    <property type="component" value="Unassembled WGS sequence"/>
</dbReference>
<dbReference type="InterPro" id="IPR029063">
    <property type="entry name" value="SAM-dependent_MTases_sf"/>
</dbReference>
<keyword evidence="13" id="KW-1185">Reference proteome</keyword>
<dbReference type="HAMAP" id="MF_03152">
    <property type="entry name" value="TRM5"/>
    <property type="match status" value="1"/>
</dbReference>
<name>D2V5V2_NAEGR</name>
<proteinExistence type="inferred from homology"/>